<feature type="transmembrane region" description="Helical" evidence="6">
    <location>
        <begin position="187"/>
        <end position="209"/>
    </location>
</feature>
<dbReference type="InterPro" id="IPR047928">
    <property type="entry name" value="Perm_prefix_1"/>
</dbReference>
<feature type="transmembrane region" description="Helical" evidence="6">
    <location>
        <begin position="361"/>
        <end position="379"/>
    </location>
</feature>
<dbReference type="RefSeq" id="WP_055288922.1">
    <property type="nucleotide sequence ID" value="NZ_CAXUGT010000003.1"/>
</dbReference>
<evidence type="ECO:0000256" key="4">
    <source>
        <dbReference type="ARBA" id="ARBA00022989"/>
    </source>
</evidence>
<dbReference type="GO" id="GO:0015648">
    <property type="term" value="F:lipid-linked peptidoglycan transporter activity"/>
    <property type="evidence" value="ECO:0007669"/>
    <property type="project" value="TreeGrafter"/>
</dbReference>
<organism evidence="7 8">
    <name type="scientific">Eubacterium ramulus</name>
    <dbReference type="NCBI Taxonomy" id="39490"/>
    <lineage>
        <taxon>Bacteria</taxon>
        <taxon>Bacillati</taxon>
        <taxon>Bacillota</taxon>
        <taxon>Clostridia</taxon>
        <taxon>Eubacteriales</taxon>
        <taxon>Eubacteriaceae</taxon>
        <taxon>Eubacterium</taxon>
    </lineage>
</organism>
<dbReference type="Pfam" id="PF01098">
    <property type="entry name" value="FTSW_RODA_SPOVE"/>
    <property type="match status" value="1"/>
</dbReference>
<reference evidence="7 8" key="1">
    <citation type="submission" date="2015-09" db="EMBL/GenBank/DDBJ databases">
        <authorList>
            <consortium name="Pathogen Informatics"/>
        </authorList>
    </citation>
    <scope>NUCLEOTIDE SEQUENCE [LARGE SCALE GENOMIC DNA]</scope>
    <source>
        <strain evidence="7 8">2789STDY5608891</strain>
    </source>
</reference>
<dbReference type="GeneID" id="97390460"/>
<dbReference type="GO" id="GO:0008360">
    <property type="term" value="P:regulation of cell shape"/>
    <property type="evidence" value="ECO:0007669"/>
    <property type="project" value="UniProtKB-KW"/>
</dbReference>
<dbReference type="OrthoDB" id="9802195at2"/>
<feature type="transmembrane region" description="Helical" evidence="6">
    <location>
        <begin position="215"/>
        <end position="234"/>
    </location>
</feature>
<feature type="transmembrane region" description="Helical" evidence="6">
    <location>
        <begin position="241"/>
        <end position="261"/>
    </location>
</feature>
<evidence type="ECO:0000256" key="6">
    <source>
        <dbReference type="SAM" id="Phobius"/>
    </source>
</evidence>
<dbReference type="GO" id="GO:0032153">
    <property type="term" value="C:cell division site"/>
    <property type="evidence" value="ECO:0007669"/>
    <property type="project" value="TreeGrafter"/>
</dbReference>
<name>A0A173R471_EUBRA</name>
<feature type="transmembrane region" description="Helical" evidence="6">
    <location>
        <begin position="134"/>
        <end position="151"/>
    </location>
</feature>
<dbReference type="PANTHER" id="PTHR30474">
    <property type="entry name" value="CELL CYCLE PROTEIN"/>
    <property type="match status" value="1"/>
</dbReference>
<keyword evidence="2 6" id="KW-0812">Transmembrane</keyword>
<dbReference type="AlphaFoldDB" id="A0A173R471"/>
<dbReference type="STRING" id="39490.ERS852448_00188"/>
<dbReference type="InterPro" id="IPR001182">
    <property type="entry name" value="FtsW/RodA"/>
</dbReference>
<dbReference type="Proteomes" id="UP000095492">
    <property type="component" value="Unassembled WGS sequence"/>
</dbReference>
<feature type="transmembrane region" description="Helical" evidence="6">
    <location>
        <begin position="328"/>
        <end position="349"/>
    </location>
</feature>
<comment type="subcellular location">
    <subcellularLocation>
        <location evidence="1">Membrane</location>
        <topology evidence="1">Multi-pass membrane protein</topology>
    </subcellularLocation>
</comment>
<sequence>MSKKRYMELLLEQIRNKRAKELVAHEITSHIEDQEEAYRAQGLTAYDAERRAVLDMGDPVETGVSLDAVHKPKMSWSMVILTAIISLLGVFTIGMICKGTSDFSTISLLRKQIIYLMIGFGIMLFICKTDYSRIFQHSGILAILYLVFLILQDMQFVRLFSNAVTIPYLLSIPIFCGLLYKFRKRSWYHLLIPVGFMLASILLMRYQWFFVSYKLVLVFISAVLVTVVICNNWYPVHKRIVLPILWSCVVGIPTLSLLVPYKFQNLFPPYVSARISNWIYPFSVENANQSMVHEAMTRSTLFGHSTTLIMDLNSLISDYMVVNVTSRYGIIPACILAVLFIVFCIRLFYLALNQKNQLGMILGLGCSLVLTVEVFKYFLMNLGFIPMTYGFLPLFSYGGSVTIISYIFVGILLSIYRNQNLIDETRQKHLRIHFTIEQE</sequence>
<protein>
    <submittedName>
        <fullName evidence="7">Cell wall shape-determining protein</fullName>
    </submittedName>
</protein>
<evidence type="ECO:0000256" key="5">
    <source>
        <dbReference type="ARBA" id="ARBA00023136"/>
    </source>
</evidence>
<dbReference type="GO" id="GO:0005886">
    <property type="term" value="C:plasma membrane"/>
    <property type="evidence" value="ECO:0007669"/>
    <property type="project" value="TreeGrafter"/>
</dbReference>
<evidence type="ECO:0000313" key="8">
    <source>
        <dbReference type="Proteomes" id="UP000095492"/>
    </source>
</evidence>
<dbReference type="GO" id="GO:0051301">
    <property type="term" value="P:cell division"/>
    <property type="evidence" value="ECO:0007669"/>
    <property type="project" value="InterPro"/>
</dbReference>
<gene>
    <name evidence="7" type="ORF">ERS852448_00188</name>
</gene>
<proteinExistence type="predicted"/>
<dbReference type="PANTHER" id="PTHR30474:SF1">
    <property type="entry name" value="PEPTIDOGLYCAN GLYCOSYLTRANSFERASE MRDB"/>
    <property type="match status" value="1"/>
</dbReference>
<dbReference type="EMBL" id="CYYA01000001">
    <property type="protein sequence ID" value="CUM72591.1"/>
    <property type="molecule type" value="Genomic_DNA"/>
</dbReference>
<evidence type="ECO:0000313" key="7">
    <source>
        <dbReference type="EMBL" id="CUM72591.1"/>
    </source>
</evidence>
<evidence type="ECO:0000256" key="2">
    <source>
        <dbReference type="ARBA" id="ARBA00022692"/>
    </source>
</evidence>
<feature type="transmembrane region" description="Helical" evidence="6">
    <location>
        <begin position="108"/>
        <end position="127"/>
    </location>
</feature>
<keyword evidence="4 6" id="KW-1133">Transmembrane helix</keyword>
<keyword evidence="5 6" id="KW-0472">Membrane</keyword>
<accession>A0A173R471</accession>
<keyword evidence="3" id="KW-0133">Cell shape</keyword>
<evidence type="ECO:0000256" key="1">
    <source>
        <dbReference type="ARBA" id="ARBA00004141"/>
    </source>
</evidence>
<dbReference type="NCBIfam" id="NF038403">
    <property type="entry name" value="perm_prefix_1"/>
    <property type="match status" value="1"/>
</dbReference>
<feature type="transmembrane region" description="Helical" evidence="6">
    <location>
        <begin position="157"/>
        <end position="180"/>
    </location>
</feature>
<feature type="transmembrane region" description="Helical" evidence="6">
    <location>
        <begin position="76"/>
        <end position="96"/>
    </location>
</feature>
<evidence type="ECO:0000256" key="3">
    <source>
        <dbReference type="ARBA" id="ARBA00022960"/>
    </source>
</evidence>
<feature type="transmembrane region" description="Helical" evidence="6">
    <location>
        <begin position="391"/>
        <end position="416"/>
    </location>
</feature>